<comment type="catalytic activity">
    <reaction evidence="1">
        <text>an L-aminoacyl-L-amino acid + H2O = 2 an L-alpha-amino acid</text>
        <dbReference type="Rhea" id="RHEA:48940"/>
        <dbReference type="ChEBI" id="CHEBI:15377"/>
        <dbReference type="ChEBI" id="CHEBI:59869"/>
        <dbReference type="ChEBI" id="CHEBI:77460"/>
        <dbReference type="EC" id="3.4.13.19"/>
    </reaction>
</comment>
<dbReference type="EMBL" id="QXEV01000009">
    <property type="protein sequence ID" value="RIA75884.1"/>
    <property type="molecule type" value="Genomic_DNA"/>
</dbReference>
<evidence type="ECO:0000256" key="4">
    <source>
        <dbReference type="ARBA" id="ARBA00022801"/>
    </source>
</evidence>
<dbReference type="GO" id="GO:0016805">
    <property type="term" value="F:dipeptidase activity"/>
    <property type="evidence" value="ECO:0007669"/>
    <property type="project" value="UniProtKB-KW"/>
</dbReference>
<dbReference type="OrthoDB" id="9764088at2"/>
<comment type="caution">
    <text evidence="7">The sequence shown here is derived from an EMBL/GenBank/DDBJ whole genome shotgun (WGS) entry which is preliminary data.</text>
</comment>
<sequence>MACTTILVGKKASYDGSTMVARNDDGHFDTKKVIVVNKENQPRKYKSVIGMLEIDLPDNPLSYTSAPSVDTKMGIWPAMGINEANVGMTATETITSNARVLGADPLVIPKKKEKEGEEDIPGGIGEEDLVTLVLPYITTAKEGIIRLGSLLEKYGTYEMNGIAFHDENEIWWLESIGGHHWIAKRVKDDEYVIMPNQFGLDRFDLKDAFGNKKENMCSSDLIEFIKDNHLDLNNDGVFNPRNIFGSRTDSDHVYNTPRAWFMGRYFNPTTYKWDGEDAFFKPESDNIPWALVPEKKITPEDIKYILSSYYQGTPYNPYQKANDPKKGIYRPIGISRTGIMAITQIRPYLPDEIKAVEWLSFGSNPFNSSLPLYTNVSKFPEYVSNVTLDVSTDNFFWVNRLIGVLADENYGTCIQFIERYQLAVSSKGHQIINEYDKKFLETKNVKILEEANEKLCEMAKKEAQNTLNKVMYQASLAMKCGYSRSDN</sequence>
<accession>A0A397S113</accession>
<reference evidence="7 8" key="1">
    <citation type="submission" date="2018-08" db="EMBL/GenBank/DDBJ databases">
        <title>Genomic Encyclopedia of Archaeal and Bacterial Type Strains, Phase II (KMG-II): from individual species to whole genera.</title>
        <authorList>
            <person name="Goeker M."/>
        </authorList>
    </citation>
    <scope>NUCLEOTIDE SEQUENCE [LARGE SCALE GENOMIC DNA]</scope>
    <source>
        <strain evidence="7 8">ATCC 27112</strain>
    </source>
</reference>
<name>A0A397S113_9MOLU</name>
<keyword evidence="8" id="KW-1185">Reference proteome</keyword>
<dbReference type="PANTHER" id="PTHR12994:SF17">
    <property type="entry name" value="LD30995P"/>
    <property type="match status" value="1"/>
</dbReference>
<dbReference type="GO" id="GO:0006508">
    <property type="term" value="P:proteolysis"/>
    <property type="evidence" value="ECO:0007669"/>
    <property type="project" value="UniProtKB-KW"/>
</dbReference>
<dbReference type="Gene3D" id="3.60.60.10">
    <property type="entry name" value="Penicillin V Acylase, Chain A"/>
    <property type="match status" value="1"/>
</dbReference>
<keyword evidence="5 6" id="KW-0224">Dipeptidase</keyword>
<dbReference type="GO" id="GO:0070004">
    <property type="term" value="F:cysteine-type exopeptidase activity"/>
    <property type="evidence" value="ECO:0007669"/>
    <property type="project" value="InterPro"/>
</dbReference>
<gene>
    <name evidence="7" type="ORF">EI71_01057</name>
</gene>
<dbReference type="InParanoid" id="A0A397S113"/>
<evidence type="ECO:0000313" key="8">
    <source>
        <dbReference type="Proteomes" id="UP000266506"/>
    </source>
</evidence>
<dbReference type="RefSeq" id="WP_119016204.1">
    <property type="nucleotide sequence ID" value="NZ_QXEV01000009.1"/>
</dbReference>
<comment type="similarity">
    <text evidence="2 6">Belongs to the peptidase C69 family.</text>
</comment>
<organism evidence="7 8">
    <name type="scientific">Anaeroplasma bactoclasticum</name>
    <dbReference type="NCBI Taxonomy" id="2088"/>
    <lineage>
        <taxon>Bacteria</taxon>
        <taxon>Bacillati</taxon>
        <taxon>Mycoplasmatota</taxon>
        <taxon>Mollicutes</taxon>
        <taxon>Anaeroplasmatales</taxon>
        <taxon>Anaeroplasmataceae</taxon>
        <taxon>Anaeroplasma</taxon>
    </lineage>
</organism>
<dbReference type="AlphaFoldDB" id="A0A397S113"/>
<dbReference type="InterPro" id="IPR047804">
    <property type="entry name" value="C69_dipept_A-like"/>
</dbReference>
<evidence type="ECO:0000256" key="6">
    <source>
        <dbReference type="RuleBase" id="RU364089"/>
    </source>
</evidence>
<evidence type="ECO:0000313" key="7">
    <source>
        <dbReference type="EMBL" id="RIA75884.1"/>
    </source>
</evidence>
<dbReference type="PANTHER" id="PTHR12994">
    <property type="entry name" value="SECERNIN"/>
    <property type="match status" value="1"/>
</dbReference>
<evidence type="ECO:0000256" key="2">
    <source>
        <dbReference type="ARBA" id="ARBA00007225"/>
    </source>
</evidence>
<dbReference type="NCBIfam" id="NF033678">
    <property type="entry name" value="C69_fam_dipept"/>
    <property type="match status" value="1"/>
</dbReference>
<dbReference type="EC" id="3.4.-.-" evidence="6"/>
<keyword evidence="3 6" id="KW-0645">Protease</keyword>
<dbReference type="Proteomes" id="UP000266506">
    <property type="component" value="Unassembled WGS sequence"/>
</dbReference>
<proteinExistence type="inferred from homology"/>
<evidence type="ECO:0000256" key="3">
    <source>
        <dbReference type="ARBA" id="ARBA00022670"/>
    </source>
</evidence>
<evidence type="ECO:0000256" key="1">
    <source>
        <dbReference type="ARBA" id="ARBA00001670"/>
    </source>
</evidence>
<protein>
    <recommendedName>
        <fullName evidence="6">Dipeptidase</fullName>
        <ecNumber evidence="6">3.4.-.-</ecNumber>
    </recommendedName>
</protein>
<dbReference type="InterPro" id="IPR005322">
    <property type="entry name" value="Peptidase_C69"/>
</dbReference>
<dbReference type="Pfam" id="PF03577">
    <property type="entry name" value="Peptidase_C69"/>
    <property type="match status" value="1"/>
</dbReference>
<evidence type="ECO:0000256" key="5">
    <source>
        <dbReference type="ARBA" id="ARBA00022997"/>
    </source>
</evidence>
<keyword evidence="4 6" id="KW-0378">Hydrolase</keyword>